<gene>
    <name evidence="1" type="ORF">EDD71_1491</name>
</gene>
<protein>
    <submittedName>
        <fullName evidence="1">Uncharacterized protein</fullName>
    </submittedName>
</protein>
<reference evidence="1 2" key="1">
    <citation type="submission" date="2019-03" db="EMBL/GenBank/DDBJ databases">
        <title>Genomic Encyclopedia of Type Strains, Phase IV (KMG-IV): sequencing the most valuable type-strain genomes for metagenomic binning, comparative biology and taxonomic classification.</title>
        <authorList>
            <person name="Goeker M."/>
        </authorList>
    </citation>
    <scope>NUCLEOTIDE SEQUENCE [LARGE SCALE GENOMIC DNA]</scope>
    <source>
        <strain evidence="1 2">DSM 24455</strain>
    </source>
</reference>
<keyword evidence="2" id="KW-1185">Reference proteome</keyword>
<dbReference type="Proteomes" id="UP000295325">
    <property type="component" value="Unassembled WGS sequence"/>
</dbReference>
<accession>A0A4R7K4L7</accession>
<name>A0A4R7K4L7_9CLOT</name>
<dbReference type="AlphaFoldDB" id="A0A4R7K4L7"/>
<sequence length="54" mass="6436">MEKKLTADDLKRIAEETKHLNIKPLEVKIPESIKKYDRIEIAKERSRKILGRDF</sequence>
<proteinExistence type="predicted"/>
<evidence type="ECO:0000313" key="1">
    <source>
        <dbReference type="EMBL" id="TDT45665.1"/>
    </source>
</evidence>
<evidence type="ECO:0000313" key="2">
    <source>
        <dbReference type="Proteomes" id="UP000295325"/>
    </source>
</evidence>
<comment type="caution">
    <text evidence="1">The sequence shown here is derived from an EMBL/GenBank/DDBJ whole genome shotgun (WGS) entry which is preliminary data.</text>
</comment>
<dbReference type="EMBL" id="SOAZ01000049">
    <property type="protein sequence ID" value="TDT45665.1"/>
    <property type="molecule type" value="Genomic_DNA"/>
</dbReference>
<organism evidence="1 2">
    <name type="scientific">Fonticella tunisiensis</name>
    <dbReference type="NCBI Taxonomy" id="1096341"/>
    <lineage>
        <taxon>Bacteria</taxon>
        <taxon>Bacillati</taxon>
        <taxon>Bacillota</taxon>
        <taxon>Clostridia</taxon>
        <taxon>Eubacteriales</taxon>
        <taxon>Clostridiaceae</taxon>
        <taxon>Fonticella</taxon>
    </lineage>
</organism>
<dbReference type="RefSeq" id="WP_158077013.1">
    <property type="nucleotide sequence ID" value="NZ_SOAZ01000049.1"/>
</dbReference>